<evidence type="ECO:0000313" key="13">
    <source>
        <dbReference type="EMBL" id="KAK5650769.1"/>
    </source>
</evidence>
<keyword evidence="10" id="KW-0560">Oxidoreductase</keyword>
<evidence type="ECO:0000256" key="3">
    <source>
        <dbReference type="ARBA" id="ARBA00022516"/>
    </source>
</evidence>
<name>A0AAN7VVC7_9COLE</name>
<dbReference type="CDD" id="cd05236">
    <property type="entry name" value="FAR-N_SDR_e"/>
    <property type="match status" value="1"/>
</dbReference>
<keyword evidence="4 10" id="KW-0812">Transmembrane</keyword>
<dbReference type="InterPro" id="IPR036291">
    <property type="entry name" value="NAD(P)-bd_dom_sf"/>
</dbReference>
<dbReference type="FunFam" id="3.40.50.720:FF:000143">
    <property type="entry name" value="Fatty acyl-CoA reductase"/>
    <property type="match status" value="1"/>
</dbReference>
<evidence type="ECO:0000256" key="10">
    <source>
        <dbReference type="RuleBase" id="RU363097"/>
    </source>
</evidence>
<dbReference type="Gene3D" id="3.40.50.720">
    <property type="entry name" value="NAD(P)-binding Rossmann-like Domain"/>
    <property type="match status" value="1"/>
</dbReference>
<dbReference type="GO" id="GO:0005777">
    <property type="term" value="C:peroxisome"/>
    <property type="evidence" value="ECO:0007669"/>
    <property type="project" value="TreeGrafter"/>
</dbReference>
<dbReference type="Proteomes" id="UP001329430">
    <property type="component" value="Chromosome 1"/>
</dbReference>
<keyword evidence="8 10" id="KW-0472">Membrane</keyword>
<dbReference type="EC" id="1.2.1.84" evidence="10"/>
<keyword evidence="7 10" id="KW-0443">Lipid metabolism</keyword>
<comment type="subcellular location">
    <subcellularLocation>
        <location evidence="1">Membrane</location>
        <topology evidence="1">Multi-pass membrane protein</topology>
    </subcellularLocation>
</comment>
<feature type="domain" description="Thioester reductase (TE)" evidence="12">
    <location>
        <begin position="16"/>
        <end position="285"/>
    </location>
</feature>
<comment type="function">
    <text evidence="10">Catalyzes the reduction of fatty acyl-CoA to fatty alcohols.</text>
</comment>
<evidence type="ECO:0000256" key="7">
    <source>
        <dbReference type="ARBA" id="ARBA00023098"/>
    </source>
</evidence>
<evidence type="ECO:0000259" key="11">
    <source>
        <dbReference type="Pfam" id="PF03015"/>
    </source>
</evidence>
<dbReference type="GO" id="GO:0035336">
    <property type="term" value="P:long-chain fatty-acyl-CoA metabolic process"/>
    <property type="evidence" value="ECO:0007669"/>
    <property type="project" value="TreeGrafter"/>
</dbReference>
<evidence type="ECO:0000256" key="5">
    <source>
        <dbReference type="ARBA" id="ARBA00022857"/>
    </source>
</evidence>
<evidence type="ECO:0000256" key="6">
    <source>
        <dbReference type="ARBA" id="ARBA00022989"/>
    </source>
</evidence>
<dbReference type="CDD" id="cd09071">
    <property type="entry name" value="FAR_C"/>
    <property type="match status" value="1"/>
</dbReference>
<dbReference type="PANTHER" id="PTHR11011:SF60">
    <property type="entry name" value="FATTY ACYL-COA REDUCTASE-RELATED"/>
    <property type="match status" value="1"/>
</dbReference>
<keyword evidence="3 10" id="KW-0444">Lipid biosynthesis</keyword>
<dbReference type="GO" id="GO:0102965">
    <property type="term" value="F:alcohol-forming long-chain fatty acyl-CoA reductase activity"/>
    <property type="evidence" value="ECO:0007669"/>
    <property type="project" value="UniProtKB-EC"/>
</dbReference>
<dbReference type="InterPro" id="IPR026055">
    <property type="entry name" value="FAR"/>
</dbReference>
<dbReference type="InterPro" id="IPR033640">
    <property type="entry name" value="FAR_C"/>
</dbReference>
<comment type="similarity">
    <text evidence="2 10">Belongs to the fatty acyl-CoA reductase family.</text>
</comment>
<dbReference type="EMBL" id="JAVRBK010000001">
    <property type="protein sequence ID" value="KAK5650769.1"/>
    <property type="molecule type" value="Genomic_DNA"/>
</dbReference>
<gene>
    <name evidence="13" type="ORF">RI129_001798</name>
</gene>
<sequence>MYSEIRQFYSNSNVLITGGTGFLGKVLIQKLVRECEDIGSIYLLIRPKREKTIDERCKAIFDDIIFDEMKRKVPNFLTKIVPIEGDTSQIALGIEKVQRDRIINQVNIVFHSAACMSMDAKLKDAVATNVRGLGYLIDLCQEMINLKAMLFVSTAYSNCTHPVIEERFYEVPIPAETLIKFMEDVNDSTLDAITQGLVGEWPNTYCFTKAIAETLLNKRAKCLPAAVFRPTIVMPVYDEPLPGWTPNVFGPIGAMTATGLGILRVFPCKSNVRCDLVPVDFCINALICSAWDIGRKRSHVANGLELQPAIYNYSKGLEGSMTWGEFIKRGIEHDYPLKNVIWYTMLILISNIYLYNILWFLLHTIPGSLIDLYLYLSGKNPRMRKIYNKASKFCEVLKYFTFNEYKIINRNIANLWNSLNEKDRESFPFDLNQIDYYKAVKDTCLGIKLYVLKEDLNNVENEKRRYKKFFIAHTVVKYLLMITTIVIVYGIVRMFCKFLSVHI</sequence>
<protein>
    <recommendedName>
        <fullName evidence="10">Fatty acyl-CoA reductase</fullName>
        <ecNumber evidence="10">1.2.1.84</ecNumber>
    </recommendedName>
</protein>
<accession>A0AAN7VVC7</accession>
<evidence type="ECO:0000256" key="2">
    <source>
        <dbReference type="ARBA" id="ARBA00005928"/>
    </source>
</evidence>
<dbReference type="SUPFAM" id="SSF51735">
    <property type="entry name" value="NAD(P)-binding Rossmann-fold domains"/>
    <property type="match status" value="1"/>
</dbReference>
<feature type="transmembrane region" description="Helical" evidence="10">
    <location>
        <begin position="470"/>
        <end position="492"/>
    </location>
</feature>
<evidence type="ECO:0000259" key="12">
    <source>
        <dbReference type="Pfam" id="PF07993"/>
    </source>
</evidence>
<keyword evidence="5 10" id="KW-0521">NADP</keyword>
<proteinExistence type="inferred from homology"/>
<organism evidence="13 14">
    <name type="scientific">Pyrocoelia pectoralis</name>
    <dbReference type="NCBI Taxonomy" id="417401"/>
    <lineage>
        <taxon>Eukaryota</taxon>
        <taxon>Metazoa</taxon>
        <taxon>Ecdysozoa</taxon>
        <taxon>Arthropoda</taxon>
        <taxon>Hexapoda</taxon>
        <taxon>Insecta</taxon>
        <taxon>Pterygota</taxon>
        <taxon>Neoptera</taxon>
        <taxon>Endopterygota</taxon>
        <taxon>Coleoptera</taxon>
        <taxon>Polyphaga</taxon>
        <taxon>Elateriformia</taxon>
        <taxon>Elateroidea</taxon>
        <taxon>Lampyridae</taxon>
        <taxon>Lampyrinae</taxon>
        <taxon>Pyrocoelia</taxon>
    </lineage>
</organism>
<dbReference type="PANTHER" id="PTHR11011">
    <property type="entry name" value="MALE STERILITY PROTEIN 2-RELATED"/>
    <property type="match status" value="1"/>
</dbReference>
<keyword evidence="14" id="KW-1185">Reference proteome</keyword>
<feature type="domain" description="Fatty acyl-CoA reductase C-terminal" evidence="11">
    <location>
        <begin position="362"/>
        <end position="454"/>
    </location>
</feature>
<comment type="catalytic activity">
    <reaction evidence="9 10">
        <text>a long-chain fatty acyl-CoA + 2 NADPH + 2 H(+) = a long-chain primary fatty alcohol + 2 NADP(+) + CoA</text>
        <dbReference type="Rhea" id="RHEA:52716"/>
        <dbReference type="ChEBI" id="CHEBI:15378"/>
        <dbReference type="ChEBI" id="CHEBI:57287"/>
        <dbReference type="ChEBI" id="CHEBI:57783"/>
        <dbReference type="ChEBI" id="CHEBI:58349"/>
        <dbReference type="ChEBI" id="CHEBI:77396"/>
        <dbReference type="ChEBI" id="CHEBI:83139"/>
        <dbReference type="EC" id="1.2.1.84"/>
    </reaction>
</comment>
<evidence type="ECO:0000313" key="14">
    <source>
        <dbReference type="Proteomes" id="UP001329430"/>
    </source>
</evidence>
<keyword evidence="6 10" id="KW-1133">Transmembrane helix</keyword>
<dbReference type="Pfam" id="PF03015">
    <property type="entry name" value="Sterile"/>
    <property type="match status" value="1"/>
</dbReference>
<comment type="caution">
    <text evidence="13">The sequence shown here is derived from an EMBL/GenBank/DDBJ whole genome shotgun (WGS) entry which is preliminary data.</text>
</comment>
<dbReference type="AlphaFoldDB" id="A0AAN7VVC7"/>
<dbReference type="GO" id="GO:0080019">
    <property type="term" value="F:alcohol-forming very long-chain fatty acyl-CoA reductase activity"/>
    <property type="evidence" value="ECO:0007669"/>
    <property type="project" value="InterPro"/>
</dbReference>
<evidence type="ECO:0000256" key="4">
    <source>
        <dbReference type="ARBA" id="ARBA00022692"/>
    </source>
</evidence>
<reference evidence="13 14" key="1">
    <citation type="journal article" date="2024" name="Insects">
        <title>An Improved Chromosome-Level Genome Assembly of the Firefly Pyrocoelia pectoralis.</title>
        <authorList>
            <person name="Fu X."/>
            <person name="Meyer-Rochow V.B."/>
            <person name="Ballantyne L."/>
            <person name="Zhu X."/>
        </authorList>
    </citation>
    <scope>NUCLEOTIDE SEQUENCE [LARGE SCALE GENOMIC DNA]</scope>
    <source>
        <strain evidence="13">XCY_ONT2</strain>
    </source>
</reference>
<evidence type="ECO:0000256" key="1">
    <source>
        <dbReference type="ARBA" id="ARBA00004141"/>
    </source>
</evidence>
<dbReference type="InterPro" id="IPR013120">
    <property type="entry name" value="FAR_NAD-bd"/>
</dbReference>
<evidence type="ECO:0000256" key="8">
    <source>
        <dbReference type="ARBA" id="ARBA00023136"/>
    </source>
</evidence>
<evidence type="ECO:0000256" key="9">
    <source>
        <dbReference type="ARBA" id="ARBA00052530"/>
    </source>
</evidence>
<dbReference type="GO" id="GO:0016020">
    <property type="term" value="C:membrane"/>
    <property type="evidence" value="ECO:0007669"/>
    <property type="project" value="UniProtKB-SubCell"/>
</dbReference>
<dbReference type="Pfam" id="PF07993">
    <property type="entry name" value="NAD_binding_4"/>
    <property type="match status" value="1"/>
</dbReference>